<feature type="chain" id="PRO_5032900696" evidence="1">
    <location>
        <begin position="20"/>
        <end position="271"/>
    </location>
</feature>
<dbReference type="SUPFAM" id="SSF159501">
    <property type="entry name" value="EreA/ChaN-like"/>
    <property type="match status" value="1"/>
</dbReference>
<protein>
    <submittedName>
        <fullName evidence="3">ChaN family lipoprotein</fullName>
    </submittedName>
</protein>
<reference evidence="3 4" key="1">
    <citation type="submission" date="2020-04" db="EMBL/GenBank/DDBJ databases">
        <title>Donghicola sp., a member of the Rhodobacteraceae family isolated from mangrove forest in Thailand.</title>
        <authorList>
            <person name="Charoenyingcharoen P."/>
            <person name="Yukphan P."/>
        </authorList>
    </citation>
    <scope>NUCLEOTIDE SEQUENCE [LARGE SCALE GENOMIC DNA]</scope>
    <source>
        <strain evidence="3 4">B5-SW-15</strain>
    </source>
</reference>
<dbReference type="CDD" id="cd14727">
    <property type="entry name" value="ChanN-like"/>
    <property type="match status" value="1"/>
</dbReference>
<dbReference type="InterPro" id="IPR007314">
    <property type="entry name" value="Cofac_haem-bd_dom"/>
</dbReference>
<dbReference type="Gene3D" id="3.40.50.11550">
    <property type="match status" value="1"/>
</dbReference>
<dbReference type="RefSeq" id="WP_177156300.1">
    <property type="nucleotide sequence ID" value="NZ_JABCJE010000001.1"/>
</dbReference>
<gene>
    <name evidence="3" type="ORF">HJ536_00285</name>
</gene>
<dbReference type="Proteomes" id="UP000592216">
    <property type="component" value="Unassembled WGS sequence"/>
</dbReference>
<evidence type="ECO:0000259" key="2">
    <source>
        <dbReference type="Pfam" id="PF04187"/>
    </source>
</evidence>
<dbReference type="EMBL" id="JABCJE010000001">
    <property type="protein sequence ID" value="NVO21781.1"/>
    <property type="molecule type" value="Genomic_DNA"/>
</dbReference>
<evidence type="ECO:0000313" key="4">
    <source>
        <dbReference type="Proteomes" id="UP000592216"/>
    </source>
</evidence>
<feature type="domain" description="Haem-binding uptake Tiki superfamily ChaN" evidence="2">
    <location>
        <begin position="28"/>
        <end position="223"/>
    </location>
</feature>
<name>A0A850Q705_9RHOB</name>
<comment type="caution">
    <text evidence="3">The sequence shown here is derived from an EMBL/GenBank/DDBJ whole genome shotgun (WGS) entry which is preliminary data.</text>
</comment>
<keyword evidence="3" id="KW-0449">Lipoprotein</keyword>
<dbReference type="Pfam" id="PF04187">
    <property type="entry name" value="Cofac_haem_bdg"/>
    <property type="match status" value="1"/>
</dbReference>
<evidence type="ECO:0000313" key="3">
    <source>
        <dbReference type="EMBL" id="NVO21781.1"/>
    </source>
</evidence>
<proteinExistence type="predicted"/>
<feature type="signal peptide" evidence="1">
    <location>
        <begin position="1"/>
        <end position="19"/>
    </location>
</feature>
<dbReference type="AlphaFoldDB" id="A0A850Q705"/>
<organism evidence="3 4">
    <name type="scientific">Donghicola mangrovi</name>
    <dbReference type="NCBI Taxonomy" id="2729614"/>
    <lineage>
        <taxon>Bacteria</taxon>
        <taxon>Pseudomonadati</taxon>
        <taxon>Pseudomonadota</taxon>
        <taxon>Alphaproteobacteria</taxon>
        <taxon>Rhodobacterales</taxon>
        <taxon>Roseobacteraceae</taxon>
        <taxon>Donghicola</taxon>
    </lineage>
</organism>
<accession>A0A850Q705</accession>
<sequence>MKPCALIPMMICLAAPVGAEQIDVTDLQHLPDAQVFVFGEFHDSEQQHLNQAAAVAALGPKAMVFEMLTPAQVAALEGVDRTDMAAFAKATDWENSGWPELSMYWPVFQAAPKAALYGGNVPSAELRAAFSDGAAAVFGAGAGAYGLEQPLPEAQQAEREQEQFDAHCEAMPMEMMGGMVAAQRIRDARLAEAALRALRDTGGPVAVITGNGHARTDWGMPALLRLAAPVVAVLSVGQFEETPDQAPPYDLWLVTEPTDRGDPCEGFGKTQ</sequence>
<keyword evidence="1" id="KW-0732">Signal</keyword>
<evidence type="ECO:0000256" key="1">
    <source>
        <dbReference type="SAM" id="SignalP"/>
    </source>
</evidence>